<dbReference type="RefSeq" id="WP_035150685.1">
    <property type="nucleotide sequence ID" value="NZ_JAAZWO010000012.1"/>
</dbReference>
<sequence>MSIEKMTMVNLIGPMDILEEVAEYVVLSKALHPVNAMDEINSNNFTISVTENNLEALIDFSYVRPYVSEEDYSKINIKIKKLEQIIEKEDDNVKDSELILDRKQLEKRLDLIVEKFENLHEQLDAYQREKEKLEEYKKNIGYLKEVNLTADELINVRNFYMQVYRISKDNFTKLESNYENISSIVMSPYKDKEHVIVVIFTPKILRNDSDRIFKSLNCKNLQMPKNYLGTPSEILKKIEDDLNKVNKEIIKTENTLKEIYAKNKKEIAIIRRSFQLKKTTLKLKEDIAHTKDFFYLCGWSPQSMLPKIRRKMEHFDPKIIIIEKNADRIQTDIIPPTKYKNNFIVQPFETMVNMYGIPTYGESDPTVFLAISYMVMFGAMFGDIGQGLVFFFAGLYLKYKKGKNNYGGILARLGISSSIFGLLYGSVFGFEDVIEPLLVRPMENIKEVLLTAIAFGSLLLIIGFLYSLVNNIKKGDLENGVFGKDGLVGLVFYVLLITFALSKINQFHIMNTNAWVILFIGLLLLMVFKQPLANLIMKKRPLYKESKNDYYIEGCFGVVETLLSMFSNTVSFIRVGAFALNHVGLFIAFASMAQMINNSFGSVFMYVLGNVVIIGLEGLIVFIQGLRLEYYELFSKYYEGSGLEFNPIGLDK</sequence>
<keyword evidence="4 9" id="KW-0812">Transmembrane</keyword>
<feature type="transmembrane region" description="Helical" evidence="9">
    <location>
        <begin position="481"/>
        <end position="501"/>
    </location>
</feature>
<keyword evidence="7 9" id="KW-0472">Membrane</keyword>
<dbReference type="PANTHER" id="PTHR11629:SF63">
    <property type="entry name" value="V-TYPE PROTON ATPASE SUBUNIT A"/>
    <property type="match status" value="1"/>
</dbReference>
<dbReference type="GO" id="GO:0046961">
    <property type="term" value="F:proton-transporting ATPase activity, rotational mechanism"/>
    <property type="evidence" value="ECO:0007669"/>
    <property type="project" value="InterPro"/>
</dbReference>
<evidence type="ECO:0000256" key="4">
    <source>
        <dbReference type="ARBA" id="ARBA00022692"/>
    </source>
</evidence>
<evidence type="ECO:0000313" key="10">
    <source>
        <dbReference type="EMBL" id="MBC2398278.1"/>
    </source>
</evidence>
<feature type="coiled-coil region" evidence="8">
    <location>
        <begin position="235"/>
        <end position="262"/>
    </location>
</feature>
<feature type="transmembrane region" description="Helical" evidence="9">
    <location>
        <begin position="373"/>
        <end position="397"/>
    </location>
</feature>
<dbReference type="GO" id="GO:0033179">
    <property type="term" value="C:proton-transporting V-type ATPase, V0 domain"/>
    <property type="evidence" value="ECO:0007669"/>
    <property type="project" value="InterPro"/>
</dbReference>
<evidence type="ECO:0008006" key="12">
    <source>
        <dbReference type="Google" id="ProtNLM"/>
    </source>
</evidence>
<comment type="similarity">
    <text evidence="2">Belongs to the V-ATPase 116 kDa subunit family.</text>
</comment>
<evidence type="ECO:0000256" key="2">
    <source>
        <dbReference type="ARBA" id="ARBA00009904"/>
    </source>
</evidence>
<feature type="transmembrane region" description="Helical" evidence="9">
    <location>
        <begin position="409"/>
        <end position="428"/>
    </location>
</feature>
<dbReference type="GO" id="GO:0051117">
    <property type="term" value="F:ATPase binding"/>
    <property type="evidence" value="ECO:0007669"/>
    <property type="project" value="TreeGrafter"/>
</dbReference>
<evidence type="ECO:0000256" key="7">
    <source>
        <dbReference type="ARBA" id="ARBA00023136"/>
    </source>
</evidence>
<keyword evidence="11" id="KW-1185">Reference proteome</keyword>
<evidence type="ECO:0000256" key="9">
    <source>
        <dbReference type="SAM" id="Phobius"/>
    </source>
</evidence>
<dbReference type="PANTHER" id="PTHR11629">
    <property type="entry name" value="VACUOLAR PROTON ATPASES"/>
    <property type="match status" value="1"/>
</dbReference>
<dbReference type="GO" id="GO:0007035">
    <property type="term" value="P:vacuolar acidification"/>
    <property type="evidence" value="ECO:0007669"/>
    <property type="project" value="TreeGrafter"/>
</dbReference>
<dbReference type="GO" id="GO:0016471">
    <property type="term" value="C:vacuolar proton-transporting V-type ATPase complex"/>
    <property type="evidence" value="ECO:0007669"/>
    <property type="project" value="TreeGrafter"/>
</dbReference>
<evidence type="ECO:0000256" key="8">
    <source>
        <dbReference type="SAM" id="Coils"/>
    </source>
</evidence>
<dbReference type="Proteomes" id="UP000563151">
    <property type="component" value="Unassembled WGS sequence"/>
</dbReference>
<feature type="transmembrane region" description="Helical" evidence="9">
    <location>
        <begin position="448"/>
        <end position="469"/>
    </location>
</feature>
<keyword evidence="6" id="KW-0406">Ion transport</keyword>
<evidence type="ECO:0000256" key="5">
    <source>
        <dbReference type="ARBA" id="ARBA00022989"/>
    </source>
</evidence>
<feature type="transmembrane region" description="Helical" evidence="9">
    <location>
        <begin position="603"/>
        <end position="626"/>
    </location>
</feature>
<feature type="coiled-coil region" evidence="8">
    <location>
        <begin position="72"/>
        <end position="146"/>
    </location>
</feature>
<proteinExistence type="inferred from homology"/>
<gene>
    <name evidence="10" type="ORF">HGG79_10915</name>
</gene>
<keyword evidence="3" id="KW-0813">Transport</keyword>
<dbReference type="EMBL" id="JAAZWO010000012">
    <property type="protein sequence ID" value="MBC2398278.1"/>
    <property type="molecule type" value="Genomic_DNA"/>
</dbReference>
<evidence type="ECO:0000256" key="6">
    <source>
        <dbReference type="ARBA" id="ARBA00023065"/>
    </source>
</evidence>
<feature type="transmembrane region" description="Helical" evidence="9">
    <location>
        <begin position="507"/>
        <end position="528"/>
    </location>
</feature>
<evidence type="ECO:0000256" key="3">
    <source>
        <dbReference type="ARBA" id="ARBA00022448"/>
    </source>
</evidence>
<dbReference type="InterPro" id="IPR002490">
    <property type="entry name" value="V-ATPase_116kDa_su"/>
</dbReference>
<organism evidence="10 11">
    <name type="scientific">Clostridium tetanomorphum</name>
    <dbReference type="NCBI Taxonomy" id="1553"/>
    <lineage>
        <taxon>Bacteria</taxon>
        <taxon>Bacillati</taxon>
        <taxon>Bacillota</taxon>
        <taxon>Clostridia</taxon>
        <taxon>Eubacteriales</taxon>
        <taxon>Clostridiaceae</taxon>
        <taxon>Clostridium</taxon>
    </lineage>
</organism>
<accession>A0A923E8A1</accession>
<feature type="transmembrane region" description="Helical" evidence="9">
    <location>
        <begin position="572"/>
        <end position="591"/>
    </location>
</feature>
<comment type="subcellular location">
    <subcellularLocation>
        <location evidence="1">Membrane</location>
        <topology evidence="1">Multi-pass membrane protein</topology>
    </subcellularLocation>
</comment>
<protein>
    <recommendedName>
        <fullName evidence="12">V-type ATP synthase subunit I</fullName>
    </recommendedName>
</protein>
<evidence type="ECO:0000256" key="1">
    <source>
        <dbReference type="ARBA" id="ARBA00004141"/>
    </source>
</evidence>
<comment type="caution">
    <text evidence="10">The sequence shown here is derived from an EMBL/GenBank/DDBJ whole genome shotgun (WGS) entry which is preliminary data.</text>
</comment>
<keyword evidence="8" id="KW-0175">Coiled coil</keyword>
<dbReference type="AlphaFoldDB" id="A0A923E8A1"/>
<dbReference type="Pfam" id="PF01496">
    <property type="entry name" value="V_ATPase_I"/>
    <property type="match status" value="2"/>
</dbReference>
<reference evidence="10 11" key="1">
    <citation type="submission" date="2020-04" db="EMBL/GenBank/DDBJ databases">
        <title>Genomic insights into acetone-butanol-ethanol (ABE) fermentation by sequencing solventogenic clostridia strains.</title>
        <authorList>
            <person name="Brown S."/>
        </authorList>
    </citation>
    <scope>NUCLEOTIDE SEQUENCE [LARGE SCALE GENOMIC DNA]</scope>
    <source>
        <strain evidence="10 11">DJ011</strain>
    </source>
</reference>
<keyword evidence="5 9" id="KW-1133">Transmembrane helix</keyword>
<evidence type="ECO:0000313" key="11">
    <source>
        <dbReference type="Proteomes" id="UP000563151"/>
    </source>
</evidence>
<name>A0A923E8A1_CLOTT</name>